<evidence type="ECO:0000313" key="2">
    <source>
        <dbReference type="EMBL" id="QJH98867.1"/>
    </source>
</evidence>
<gene>
    <name evidence="1" type="ORF">TM448A00312_0018</name>
    <name evidence="2" type="ORF">TM448B01411_0022</name>
</gene>
<sequence length="138" mass="15538">MTAEKRPNMFIVVAKGMRLISKSDFTQDTDMAFIFHDFDKAKDLALSYHGKFGVPCEICMLSSLTGAITPESLDSPMLDYVPQRIMLIENVDQIVEDLAITRKQNEEIAPLVEGWGKVMDIMAKLGNLIDKAKQEELK</sequence>
<dbReference type="AlphaFoldDB" id="A0A6H1ZFU1"/>
<organism evidence="1">
    <name type="scientific">viral metagenome</name>
    <dbReference type="NCBI Taxonomy" id="1070528"/>
    <lineage>
        <taxon>unclassified sequences</taxon>
        <taxon>metagenomes</taxon>
        <taxon>organismal metagenomes</taxon>
    </lineage>
</organism>
<dbReference type="EMBL" id="MT144002">
    <property type="protein sequence ID" value="QJA46060.1"/>
    <property type="molecule type" value="Genomic_DNA"/>
</dbReference>
<dbReference type="EMBL" id="MT144755">
    <property type="protein sequence ID" value="QJH98867.1"/>
    <property type="molecule type" value="Genomic_DNA"/>
</dbReference>
<proteinExistence type="predicted"/>
<reference evidence="1" key="1">
    <citation type="submission" date="2020-03" db="EMBL/GenBank/DDBJ databases">
        <title>The deep terrestrial virosphere.</title>
        <authorList>
            <person name="Holmfeldt K."/>
            <person name="Nilsson E."/>
            <person name="Simone D."/>
            <person name="Lopez-Fernandez M."/>
            <person name="Wu X."/>
            <person name="de Brujin I."/>
            <person name="Lundin D."/>
            <person name="Andersson A."/>
            <person name="Bertilsson S."/>
            <person name="Dopson M."/>
        </authorList>
    </citation>
    <scope>NUCLEOTIDE SEQUENCE</scope>
    <source>
        <strain evidence="1">TM448A00312</strain>
        <strain evidence="2">TM448B01411</strain>
    </source>
</reference>
<evidence type="ECO:0000313" key="1">
    <source>
        <dbReference type="EMBL" id="QJA46060.1"/>
    </source>
</evidence>
<accession>A0A6H1ZFU1</accession>
<protein>
    <submittedName>
        <fullName evidence="1">Uncharacterized protein</fullName>
    </submittedName>
</protein>
<name>A0A6H1ZFU1_9ZZZZ</name>